<dbReference type="InterPro" id="IPR001128">
    <property type="entry name" value="Cyt_P450"/>
</dbReference>
<dbReference type="InterPro" id="IPR050182">
    <property type="entry name" value="Cytochrome_P450_fam2"/>
</dbReference>
<dbReference type="GO" id="GO:0016705">
    <property type="term" value="F:oxidoreductase activity, acting on paired donors, with incorporation or reduction of molecular oxygen"/>
    <property type="evidence" value="ECO:0007669"/>
    <property type="project" value="InterPro"/>
</dbReference>
<evidence type="ECO:0000256" key="3">
    <source>
        <dbReference type="ARBA" id="ARBA00023004"/>
    </source>
</evidence>
<evidence type="ECO:0000313" key="4">
    <source>
        <dbReference type="EMBL" id="GFN90137.1"/>
    </source>
</evidence>
<dbReference type="EMBL" id="BLXT01001994">
    <property type="protein sequence ID" value="GFN90137.1"/>
    <property type="molecule type" value="Genomic_DNA"/>
</dbReference>
<organism evidence="4 5">
    <name type="scientific">Plakobranchus ocellatus</name>
    <dbReference type="NCBI Taxonomy" id="259542"/>
    <lineage>
        <taxon>Eukaryota</taxon>
        <taxon>Metazoa</taxon>
        <taxon>Spiralia</taxon>
        <taxon>Lophotrochozoa</taxon>
        <taxon>Mollusca</taxon>
        <taxon>Gastropoda</taxon>
        <taxon>Heterobranchia</taxon>
        <taxon>Euthyneura</taxon>
        <taxon>Panpulmonata</taxon>
        <taxon>Sacoglossa</taxon>
        <taxon>Placobranchoidea</taxon>
        <taxon>Plakobranchidae</taxon>
        <taxon>Plakobranchus</taxon>
    </lineage>
</organism>
<dbReference type="AlphaFoldDB" id="A0AAV3Z600"/>
<dbReference type="SUPFAM" id="SSF48264">
    <property type="entry name" value="Cytochrome P450"/>
    <property type="match status" value="1"/>
</dbReference>
<dbReference type="InterPro" id="IPR036396">
    <property type="entry name" value="Cyt_P450_sf"/>
</dbReference>
<gene>
    <name evidence="4" type="ORF">PoB_001664300</name>
</gene>
<comment type="caution">
    <text evidence="4">The sequence shown here is derived from an EMBL/GenBank/DDBJ whole genome shotgun (WGS) entry which is preliminary data.</text>
</comment>
<proteinExistence type="inferred from homology"/>
<keyword evidence="5" id="KW-1185">Reference proteome</keyword>
<dbReference type="Proteomes" id="UP000735302">
    <property type="component" value="Unassembled WGS sequence"/>
</dbReference>
<reference evidence="4 5" key="1">
    <citation type="journal article" date="2021" name="Elife">
        <title>Chloroplast acquisition without the gene transfer in kleptoplastic sea slugs, Plakobranchus ocellatus.</title>
        <authorList>
            <person name="Maeda T."/>
            <person name="Takahashi S."/>
            <person name="Yoshida T."/>
            <person name="Shimamura S."/>
            <person name="Takaki Y."/>
            <person name="Nagai Y."/>
            <person name="Toyoda A."/>
            <person name="Suzuki Y."/>
            <person name="Arimoto A."/>
            <person name="Ishii H."/>
            <person name="Satoh N."/>
            <person name="Nishiyama T."/>
            <person name="Hasebe M."/>
            <person name="Maruyama T."/>
            <person name="Minagawa J."/>
            <person name="Obokata J."/>
            <person name="Shigenobu S."/>
        </authorList>
    </citation>
    <scope>NUCLEOTIDE SEQUENCE [LARGE SCALE GENOMIC DNA]</scope>
</reference>
<evidence type="ECO:0000256" key="1">
    <source>
        <dbReference type="ARBA" id="ARBA00010617"/>
    </source>
</evidence>
<evidence type="ECO:0000313" key="5">
    <source>
        <dbReference type="Proteomes" id="UP000735302"/>
    </source>
</evidence>
<dbReference type="GO" id="GO:0020037">
    <property type="term" value="F:heme binding"/>
    <property type="evidence" value="ECO:0007669"/>
    <property type="project" value="InterPro"/>
</dbReference>
<keyword evidence="2" id="KW-0479">Metal-binding</keyword>
<dbReference type="GO" id="GO:0004497">
    <property type="term" value="F:monooxygenase activity"/>
    <property type="evidence" value="ECO:0007669"/>
    <property type="project" value="InterPro"/>
</dbReference>
<protein>
    <submittedName>
        <fullName evidence="4">Cytochrome p450 2u1</fullName>
    </submittedName>
</protein>
<dbReference type="Gene3D" id="1.10.630.10">
    <property type="entry name" value="Cytochrome P450"/>
    <property type="match status" value="1"/>
</dbReference>
<comment type="similarity">
    <text evidence="1">Belongs to the cytochrome P450 family.</text>
</comment>
<accession>A0AAV3Z600</accession>
<dbReference type="PANTHER" id="PTHR24300">
    <property type="entry name" value="CYTOCHROME P450 508A4-RELATED"/>
    <property type="match status" value="1"/>
</dbReference>
<sequence length="238" mass="27259">MFRDFFRLKLILLQFIRASYRTSIMRISFSLSRIVVSTMKVFRVIIDLHRQGIGHRASIPALRKQRLQKCQQIRIKYLNTVLGKVYHELSEEVGVESPRPARQNKAQLLLGYRHGDTKIRQHCATEPSQSALLLLASIIRRPCTKGLVSPTHVILHAKASRVPHLCIADVTIQGYTIPAEAVVLPNLDAAMWDENTWEEPLKFRPKRFLDDTGALIKTRFLHTVFCRSVDVLVKLTKA</sequence>
<name>A0AAV3Z600_9GAST</name>
<keyword evidence="3" id="KW-0408">Iron</keyword>
<dbReference type="Pfam" id="PF00067">
    <property type="entry name" value="p450"/>
    <property type="match status" value="1"/>
</dbReference>
<dbReference type="GO" id="GO:0005506">
    <property type="term" value="F:iron ion binding"/>
    <property type="evidence" value="ECO:0007669"/>
    <property type="project" value="InterPro"/>
</dbReference>
<evidence type="ECO:0000256" key="2">
    <source>
        <dbReference type="ARBA" id="ARBA00022723"/>
    </source>
</evidence>